<organism evidence="1 2">
    <name type="scientific">Pleurodeles waltl</name>
    <name type="common">Iberian ribbed newt</name>
    <dbReference type="NCBI Taxonomy" id="8319"/>
    <lineage>
        <taxon>Eukaryota</taxon>
        <taxon>Metazoa</taxon>
        <taxon>Chordata</taxon>
        <taxon>Craniata</taxon>
        <taxon>Vertebrata</taxon>
        <taxon>Euteleostomi</taxon>
        <taxon>Amphibia</taxon>
        <taxon>Batrachia</taxon>
        <taxon>Caudata</taxon>
        <taxon>Salamandroidea</taxon>
        <taxon>Salamandridae</taxon>
        <taxon>Pleurodelinae</taxon>
        <taxon>Pleurodeles</taxon>
    </lineage>
</organism>
<name>A0AAV7UE54_PLEWA</name>
<accession>A0AAV7UE54</accession>
<dbReference type="AlphaFoldDB" id="A0AAV7UE54"/>
<dbReference type="Proteomes" id="UP001066276">
    <property type="component" value="Chromosome 3_1"/>
</dbReference>
<evidence type="ECO:0000313" key="1">
    <source>
        <dbReference type="EMBL" id="KAJ1187327.1"/>
    </source>
</evidence>
<protein>
    <submittedName>
        <fullName evidence="1">Uncharacterized protein</fullName>
    </submittedName>
</protein>
<dbReference type="Gene3D" id="3.30.70.1820">
    <property type="entry name" value="L1 transposable element, RRM domain"/>
    <property type="match status" value="1"/>
</dbReference>
<reference evidence="1" key="1">
    <citation type="journal article" date="2022" name="bioRxiv">
        <title>Sequencing and chromosome-scale assembly of the giantPleurodeles waltlgenome.</title>
        <authorList>
            <person name="Brown T."/>
            <person name="Elewa A."/>
            <person name="Iarovenko S."/>
            <person name="Subramanian E."/>
            <person name="Araus A.J."/>
            <person name="Petzold A."/>
            <person name="Susuki M."/>
            <person name="Suzuki K.-i.T."/>
            <person name="Hayashi T."/>
            <person name="Toyoda A."/>
            <person name="Oliveira C."/>
            <person name="Osipova E."/>
            <person name="Leigh N.D."/>
            <person name="Simon A."/>
            <person name="Yun M.H."/>
        </authorList>
    </citation>
    <scope>NUCLEOTIDE SEQUENCE</scope>
    <source>
        <strain evidence="1">20211129_DDA</strain>
        <tissue evidence="1">Liver</tissue>
    </source>
</reference>
<proteinExistence type="predicted"/>
<evidence type="ECO:0000313" key="2">
    <source>
        <dbReference type="Proteomes" id="UP001066276"/>
    </source>
</evidence>
<keyword evidence="2" id="KW-1185">Reference proteome</keyword>
<gene>
    <name evidence="1" type="ORF">NDU88_004104</name>
</gene>
<comment type="caution">
    <text evidence="1">The sequence shown here is derived from an EMBL/GenBank/DDBJ whole genome shotgun (WGS) entry which is preliminary data.</text>
</comment>
<sequence>MSEHRKKVLAIMQAKNEDLEEHSCRNGLRITRAPEFTYTGKMEQYVEMMLREIFGTEHLLSVLIVERAHHSLVGRPPPGMHRCPIIAILLNYPDTVRCLSREKMTIKYQGNDIAFFPGFVAAVQATCKE</sequence>
<dbReference type="EMBL" id="JANPWB010000005">
    <property type="protein sequence ID" value="KAJ1187327.1"/>
    <property type="molecule type" value="Genomic_DNA"/>
</dbReference>